<evidence type="ECO:0000313" key="9">
    <source>
        <dbReference type="Proteomes" id="UP000316726"/>
    </source>
</evidence>
<dbReference type="Proteomes" id="UP000316726">
    <property type="component" value="Chromosome 7"/>
</dbReference>
<dbReference type="InterPro" id="IPR006620">
    <property type="entry name" value="Pro_4_hyd_alph"/>
</dbReference>
<dbReference type="OrthoDB" id="69177at2759"/>
<dbReference type="GO" id="GO:0005506">
    <property type="term" value="F:iron ion binding"/>
    <property type="evidence" value="ECO:0007669"/>
    <property type="project" value="InterPro"/>
</dbReference>
<keyword evidence="2" id="KW-0479">Metal-binding</keyword>
<protein>
    <recommendedName>
        <fullName evidence="7">Fe2OG dioxygenase domain-containing protein</fullName>
    </recommendedName>
</protein>
<comment type="cofactor">
    <cofactor evidence="1">
        <name>L-ascorbate</name>
        <dbReference type="ChEBI" id="CHEBI:38290"/>
    </cofactor>
</comment>
<sequence>MEWDERRVLPTRFGVRGEGRGLNTLEEVESSFRERVHVEEDSPAARRKRLLNDASLKRKVLVLEGFWTRKMCNDVLMCLREEMTGLGIGWHTKRHSAYSTVDLPLLEVPKLDSKLRRVLWRTLLSELAARFGFLSESDLFFKDLFFVKYEAGEGGDGKQAGLELHRDGSILSFNILLNPETGFEGGGTYFKHTDRTVEISQGDCVVHSGTVLHAGRKITKGKRFILVGFVEANPSVVPYHVRNLFAHPWEQVVELEARATAKREAENGGREGAQLDVEEDALRMLCCL</sequence>
<dbReference type="PROSITE" id="PS51471">
    <property type="entry name" value="FE2OG_OXY"/>
    <property type="match status" value="1"/>
</dbReference>
<keyword evidence="5" id="KW-0560">Oxidoreductase</keyword>
<keyword evidence="6" id="KW-0408">Iron</keyword>
<dbReference type="AlphaFoldDB" id="A0A5B8MST1"/>
<feature type="domain" description="Fe2OG dioxygenase" evidence="7">
    <location>
        <begin position="140"/>
        <end position="232"/>
    </location>
</feature>
<dbReference type="STRING" id="1764295.A0A5B8MST1"/>
<dbReference type="InterPro" id="IPR044861">
    <property type="entry name" value="IPNS-like_FE2OG_OXY"/>
</dbReference>
<dbReference type="GO" id="GO:0051213">
    <property type="term" value="F:dioxygenase activity"/>
    <property type="evidence" value="ECO:0007669"/>
    <property type="project" value="UniProtKB-KW"/>
</dbReference>
<evidence type="ECO:0000256" key="6">
    <source>
        <dbReference type="ARBA" id="ARBA00023004"/>
    </source>
</evidence>
<dbReference type="Gene3D" id="2.60.120.620">
    <property type="entry name" value="q2cbj1_9rhob like domain"/>
    <property type="match status" value="1"/>
</dbReference>
<name>A0A5B8MST1_9CHLO</name>
<dbReference type="SUPFAM" id="SSF51197">
    <property type="entry name" value="Clavaminate synthase-like"/>
    <property type="match status" value="1"/>
</dbReference>
<organism evidence="8 9">
    <name type="scientific">Chloropicon primus</name>
    <dbReference type="NCBI Taxonomy" id="1764295"/>
    <lineage>
        <taxon>Eukaryota</taxon>
        <taxon>Viridiplantae</taxon>
        <taxon>Chlorophyta</taxon>
        <taxon>Chloropicophyceae</taxon>
        <taxon>Chloropicales</taxon>
        <taxon>Chloropicaceae</taxon>
        <taxon>Chloropicon</taxon>
    </lineage>
</organism>
<dbReference type="GO" id="GO:0016705">
    <property type="term" value="F:oxidoreductase activity, acting on paired donors, with incorporation or reduction of molecular oxygen"/>
    <property type="evidence" value="ECO:0007669"/>
    <property type="project" value="InterPro"/>
</dbReference>
<evidence type="ECO:0000256" key="5">
    <source>
        <dbReference type="ARBA" id="ARBA00023002"/>
    </source>
</evidence>
<dbReference type="GO" id="GO:0031418">
    <property type="term" value="F:L-ascorbic acid binding"/>
    <property type="evidence" value="ECO:0007669"/>
    <property type="project" value="InterPro"/>
</dbReference>
<reference evidence="8 9" key="1">
    <citation type="submission" date="2018-07" db="EMBL/GenBank/DDBJ databases">
        <title>The complete nuclear genome of the prasinophyte Chloropicon primus (CCMP1205).</title>
        <authorList>
            <person name="Pombert J.-F."/>
            <person name="Otis C."/>
            <person name="Turmel M."/>
            <person name="Lemieux C."/>
        </authorList>
    </citation>
    <scope>NUCLEOTIDE SEQUENCE [LARGE SCALE GENOMIC DNA]</scope>
    <source>
        <strain evidence="8 9">CCMP1205</strain>
    </source>
</reference>
<evidence type="ECO:0000313" key="8">
    <source>
        <dbReference type="EMBL" id="QDZ22432.1"/>
    </source>
</evidence>
<evidence type="ECO:0000256" key="2">
    <source>
        <dbReference type="ARBA" id="ARBA00022723"/>
    </source>
</evidence>
<evidence type="ECO:0000256" key="4">
    <source>
        <dbReference type="ARBA" id="ARBA00022964"/>
    </source>
</evidence>
<keyword evidence="9" id="KW-1185">Reference proteome</keyword>
<evidence type="ECO:0000256" key="3">
    <source>
        <dbReference type="ARBA" id="ARBA00022729"/>
    </source>
</evidence>
<dbReference type="SMART" id="SM00702">
    <property type="entry name" value="P4Hc"/>
    <property type="match status" value="1"/>
</dbReference>
<accession>A0A5B8MST1</accession>
<proteinExistence type="predicted"/>
<dbReference type="InterPro" id="IPR005123">
    <property type="entry name" value="Oxoglu/Fe-dep_dioxygenase_dom"/>
</dbReference>
<dbReference type="EMBL" id="CP031040">
    <property type="protein sequence ID" value="QDZ22432.1"/>
    <property type="molecule type" value="Genomic_DNA"/>
</dbReference>
<gene>
    <name evidence="8" type="ORF">A3770_07p49500</name>
</gene>
<evidence type="ECO:0000256" key="1">
    <source>
        <dbReference type="ARBA" id="ARBA00001961"/>
    </source>
</evidence>
<keyword evidence="4" id="KW-0223">Dioxygenase</keyword>
<keyword evidence="3" id="KW-0732">Signal</keyword>
<evidence type="ECO:0000259" key="7">
    <source>
        <dbReference type="PROSITE" id="PS51471"/>
    </source>
</evidence>
<dbReference type="Pfam" id="PF03171">
    <property type="entry name" value="2OG-FeII_Oxy"/>
    <property type="match status" value="1"/>
</dbReference>